<evidence type="ECO:0000313" key="1">
    <source>
        <dbReference type="EMBL" id="CAD8194645.1"/>
    </source>
</evidence>
<dbReference type="OMA" id="LNVMIFW"/>
<proteinExistence type="predicted"/>
<comment type="caution">
    <text evidence="1">The sequence shown here is derived from an EMBL/GenBank/DDBJ whole genome shotgun (WGS) entry which is preliminary data.</text>
</comment>
<evidence type="ECO:0008006" key="3">
    <source>
        <dbReference type="Google" id="ProtNLM"/>
    </source>
</evidence>
<protein>
    <recommendedName>
        <fullName evidence="3">Thioredoxin-like fold domain-containing protein</fullName>
    </recommendedName>
</protein>
<dbReference type="Proteomes" id="UP000683925">
    <property type="component" value="Unassembled WGS sequence"/>
</dbReference>
<name>A0A8S1X1Z8_PAROT</name>
<dbReference type="EMBL" id="CAJJDP010000107">
    <property type="protein sequence ID" value="CAD8194645.1"/>
    <property type="molecule type" value="Genomic_DNA"/>
</dbReference>
<evidence type="ECO:0000313" key="2">
    <source>
        <dbReference type="Proteomes" id="UP000683925"/>
    </source>
</evidence>
<gene>
    <name evidence="1" type="ORF">POCTA_138.1.T1070079</name>
</gene>
<dbReference type="OrthoDB" id="301311at2759"/>
<keyword evidence="2" id="KW-1185">Reference proteome</keyword>
<dbReference type="AlphaFoldDB" id="A0A8S1X1Z8"/>
<reference evidence="1" key="1">
    <citation type="submission" date="2021-01" db="EMBL/GenBank/DDBJ databases">
        <authorList>
            <consortium name="Genoscope - CEA"/>
            <person name="William W."/>
        </authorList>
    </citation>
    <scope>NUCLEOTIDE SEQUENCE</scope>
</reference>
<organism evidence="1 2">
    <name type="scientific">Paramecium octaurelia</name>
    <dbReference type="NCBI Taxonomy" id="43137"/>
    <lineage>
        <taxon>Eukaryota</taxon>
        <taxon>Sar</taxon>
        <taxon>Alveolata</taxon>
        <taxon>Ciliophora</taxon>
        <taxon>Intramacronucleata</taxon>
        <taxon>Oligohymenophorea</taxon>
        <taxon>Peniculida</taxon>
        <taxon>Parameciidae</taxon>
        <taxon>Paramecium</taxon>
    </lineage>
</organism>
<accession>A0A8S1X1Z8</accession>
<sequence>MKMPEQKEKALIQEILTLLPQSIGVTQIKQHKINNVKNQFQVSYLYQSSQRIPINQAFVFQEVSNKLKKFSMDKKVSNYLIESLHPYYEKDDSFIGFPNLTLYEDGEFKSNQKLEVTNDILNVMIFWSINNCQSVQLMKDLNTQIMNELREARVLSINIDSDQEAWSQFILELENYNSYHFNPAHIAFDLQMKTLRFTRFPHVVILDKEQKVIVVENTSLKNIQDILQQQSNSQSNSQTIDQSFQQLEQQNQITLQYSKEDYKEMKEKIQTQVMEMVNAFFAEQDIVELRVVQKKNYFKDGSKVVIDRSKILVCIEQNIKNRSKELLQEFKNYLTNLLGEQHYQIVRKSLRIDETEEQVVIREILNDFVSQFEVQIIPYQSEKHTIQWDHPQESFVFGSIYEQKVKFNKELSIKEYKEIIEGIAPLLEAQEEENSKKYLKYLIEQLKSKRSLGDKFFPIDGFYNKEEKEILIEHQPQQMLVLIWVIPCVFIIMKLDNFYQQLKEQYGDKLRFVYLGIEYNKEDIDLIYKFKPTSEFYYSKEIPILAREKYQANLFPYQMIIDQNGIIRQKGLFHKLEHKIAAEFAIHPYKKQQTNQSIDFDQLEEFLFNQKIITKSMGTNRQFFYELDVHTNECQELIANCEHAIRQRSLLTLEKFHQSLFFHIPVDKLSIEQRLMQSIDIKYPAMICNYCGERLSANDPQYYNYFKNQFYCCKCAERKDKLGFEYEIKDNLAFINAPITDVNELKDIDVFRFGKNIQPIDNHKNPHEFDCNGCKKSTDLGRDRYIVLNNKRGLYKQDGYTDFCSHCFAKIRNKAPEWKQFTDINENSVFLRISYFFGYNNF</sequence>